<dbReference type="InterPro" id="IPR009014">
    <property type="entry name" value="Transketo_C/PFOR_II"/>
</dbReference>
<dbReference type="Pfam" id="PF01558">
    <property type="entry name" value="POR"/>
    <property type="match status" value="1"/>
</dbReference>
<evidence type="ECO:0000313" key="6">
    <source>
        <dbReference type="Proteomes" id="UP000245462"/>
    </source>
</evidence>
<dbReference type="SUPFAM" id="SSF53323">
    <property type="entry name" value="Pyruvate-ferredoxin oxidoreductase, PFOR, domain III"/>
    <property type="match status" value="1"/>
</dbReference>
<dbReference type="GeneID" id="94550803"/>
<dbReference type="SUPFAM" id="SSF52518">
    <property type="entry name" value="Thiamin diphosphate-binding fold (THDP-binding)"/>
    <property type="match status" value="1"/>
</dbReference>
<keyword evidence="6" id="KW-1185">Reference proteome</keyword>
<feature type="domain" description="Pyruvate flavodoxin/ferredoxin oxidoreductase pyrimidine binding" evidence="3">
    <location>
        <begin position="261"/>
        <end position="472"/>
    </location>
</feature>
<dbReference type="GO" id="GO:0006979">
    <property type="term" value="P:response to oxidative stress"/>
    <property type="evidence" value="ECO:0007669"/>
    <property type="project" value="TreeGrafter"/>
</dbReference>
<dbReference type="InterPro" id="IPR050722">
    <property type="entry name" value="Pyruvate:ferred/Flavod_OxRd"/>
</dbReference>
<dbReference type="RefSeq" id="WP_116679338.1">
    <property type="nucleotide sequence ID" value="NZ_JBHACE010000008.1"/>
</dbReference>
<dbReference type="GO" id="GO:0016903">
    <property type="term" value="F:oxidoreductase activity, acting on the aldehyde or oxo group of donors"/>
    <property type="evidence" value="ECO:0007669"/>
    <property type="project" value="InterPro"/>
</dbReference>
<name>A0A2U1FCC8_9PORP</name>
<protein>
    <submittedName>
        <fullName evidence="5">2-oxoglutarate ferredoxin oxidoreductase subunit alpha</fullName>
    </submittedName>
</protein>
<dbReference type="OrthoDB" id="9794954at2"/>
<evidence type="ECO:0000313" key="5">
    <source>
        <dbReference type="EMBL" id="PVZ09832.1"/>
    </source>
</evidence>
<evidence type="ECO:0000259" key="4">
    <source>
        <dbReference type="Pfam" id="PF17147"/>
    </source>
</evidence>
<dbReference type="CDD" id="cd07034">
    <property type="entry name" value="TPP_PYR_PFOR_IOR-alpha_like"/>
    <property type="match status" value="1"/>
</dbReference>
<organism evidence="5 6">
    <name type="scientific">Porphyromonas loveana</name>
    <dbReference type="NCBI Taxonomy" id="1884669"/>
    <lineage>
        <taxon>Bacteria</taxon>
        <taxon>Pseudomonadati</taxon>
        <taxon>Bacteroidota</taxon>
        <taxon>Bacteroidia</taxon>
        <taxon>Bacteroidales</taxon>
        <taxon>Porphyromonadaceae</taxon>
        <taxon>Porphyromonas</taxon>
    </lineage>
</organism>
<feature type="domain" description="Pyruvate/ketoisovalerate oxidoreductase catalytic" evidence="2">
    <location>
        <begin position="22"/>
        <end position="211"/>
    </location>
</feature>
<dbReference type="PANTHER" id="PTHR32154:SF20">
    <property type="entry name" value="2-OXOGLUTARATE OXIDOREDUCTASE SUBUNIT KORA"/>
    <property type="match status" value="1"/>
</dbReference>
<evidence type="ECO:0000259" key="3">
    <source>
        <dbReference type="Pfam" id="PF01855"/>
    </source>
</evidence>
<dbReference type="EMBL" id="QEKY01000008">
    <property type="protein sequence ID" value="PVZ09832.1"/>
    <property type="molecule type" value="Genomic_DNA"/>
</dbReference>
<dbReference type="Proteomes" id="UP000245462">
    <property type="component" value="Unassembled WGS sequence"/>
</dbReference>
<proteinExistence type="predicted"/>
<dbReference type="InterPro" id="IPR002869">
    <property type="entry name" value="Pyrv_flavodox_OxRed_cen"/>
</dbReference>
<sequence length="619" mass="67700">MTEKTTVKTLKDVVVRFCGDSGDGMQLTGTIFSDLSAVFGNTISTFPDYPAEIRAPQGTLGGVSGFQVHIGTEQVRTPGDLADVLVAMNPAALKVNRNQVERNSIIIIDSDSFKASDLEKAEITSEDFMTELGLTTQQLFAVPISSMVKKSTAEFGLDAKAGLRCKNMFALGLVCWLFDRPTQHAKDYLNKKFGKKEAILNANIKALADGFNYGHNSHATATIYRIEGRKQTPGVYMDISGNKATAYGLVAAAEHANLNLFLGSYPITPATDILHELSKLKSLGVKTVQAEDEIAGICTAIGASFAGNLAVTNTSGPGLALKSEALGLAVMAEIPLVLVDVQRGGPSTGLPTKSEQTDLLQALYGRNGESPIPVVSALTPSDCFDAAFWASKIALEHMTPVILLTDAFIANGSSAWRIPEPENYPDIHPPYVDQYKGTEKWRPYFRNEDTQVRYWAIPGQEGFQHRLGGLEKDYKTGAISTNPDNHAMMVATREAKVQAIARSIPELEVYGDKDDAELLLVGWGGTYGHLYDTMERMREKGKKVALAHFRFINPLPKNTIEVLMHYSKAVVVEQNLGQFALYLRSKVPGFQPLQYNRVTGQPLVVCDMVEEFMQMMEEK</sequence>
<feature type="domain" description="Pyruvate:ferredoxin oxidoreductase core" evidence="4">
    <location>
        <begin position="516"/>
        <end position="585"/>
    </location>
</feature>
<dbReference type="Pfam" id="PF17147">
    <property type="entry name" value="PFOR_II"/>
    <property type="match status" value="1"/>
</dbReference>
<dbReference type="PANTHER" id="PTHR32154">
    <property type="entry name" value="PYRUVATE-FLAVODOXIN OXIDOREDUCTASE-RELATED"/>
    <property type="match status" value="1"/>
</dbReference>
<gene>
    <name evidence="5" type="ORF">C7382_10821</name>
</gene>
<dbReference type="Pfam" id="PF01855">
    <property type="entry name" value="POR_N"/>
    <property type="match status" value="1"/>
</dbReference>
<accession>A0A2U1FCC8</accession>
<dbReference type="SUPFAM" id="SSF52922">
    <property type="entry name" value="TK C-terminal domain-like"/>
    <property type="match status" value="1"/>
</dbReference>
<dbReference type="Gene3D" id="3.40.50.970">
    <property type="match status" value="1"/>
</dbReference>
<evidence type="ECO:0000256" key="1">
    <source>
        <dbReference type="ARBA" id="ARBA00023002"/>
    </source>
</evidence>
<reference evidence="5 6" key="1">
    <citation type="submission" date="2018-04" db="EMBL/GenBank/DDBJ databases">
        <title>Genomic Encyclopedia of Type Strains, Phase IV (KMG-IV): sequencing the most valuable type-strain genomes for metagenomic binning, comparative biology and taxonomic classification.</title>
        <authorList>
            <person name="Goeker M."/>
        </authorList>
    </citation>
    <scope>NUCLEOTIDE SEQUENCE [LARGE SCALE GENOMIC DNA]</scope>
    <source>
        <strain evidence="5 6">DSM 28520</strain>
    </source>
</reference>
<dbReference type="InterPro" id="IPR029061">
    <property type="entry name" value="THDP-binding"/>
</dbReference>
<dbReference type="InterPro" id="IPR019752">
    <property type="entry name" value="Pyrv/ketoisovalerate_OxRed_cat"/>
</dbReference>
<dbReference type="InterPro" id="IPR022367">
    <property type="entry name" value="2-oxoacid/accept_OxRdtase_asu"/>
</dbReference>
<dbReference type="AlphaFoldDB" id="A0A2U1FCC8"/>
<dbReference type="NCBIfam" id="TIGR03710">
    <property type="entry name" value="OAFO_sf"/>
    <property type="match status" value="1"/>
</dbReference>
<dbReference type="Gene3D" id="3.40.920.10">
    <property type="entry name" value="Pyruvate-ferredoxin oxidoreductase, PFOR, domain III"/>
    <property type="match status" value="1"/>
</dbReference>
<comment type="caution">
    <text evidence="5">The sequence shown here is derived from an EMBL/GenBank/DDBJ whole genome shotgun (WGS) entry which is preliminary data.</text>
</comment>
<dbReference type="Gene3D" id="3.40.50.920">
    <property type="match status" value="1"/>
</dbReference>
<dbReference type="FunFam" id="3.40.50.970:FF:000022">
    <property type="entry name" value="2-oxoglutarate ferredoxin oxidoreductase alpha subunit"/>
    <property type="match status" value="1"/>
</dbReference>
<keyword evidence="1" id="KW-0560">Oxidoreductase</keyword>
<evidence type="ECO:0000259" key="2">
    <source>
        <dbReference type="Pfam" id="PF01558"/>
    </source>
</evidence>
<dbReference type="InterPro" id="IPR033412">
    <property type="entry name" value="PFOR_II"/>
</dbReference>
<dbReference type="InterPro" id="IPR002880">
    <property type="entry name" value="Pyrv_Fd/Flavodoxin_OxRdtase_N"/>
</dbReference>